<gene>
    <name evidence="8" type="ORF">BCR34DRAFT_470403</name>
</gene>
<dbReference type="Proteomes" id="UP000193144">
    <property type="component" value="Unassembled WGS sequence"/>
</dbReference>
<dbReference type="PANTHER" id="PTHR33048:SF158">
    <property type="entry name" value="MEMBRANE PROTEIN PTH11-LIKE, PUTATIVE-RELATED"/>
    <property type="match status" value="1"/>
</dbReference>
<feature type="transmembrane region" description="Helical" evidence="6">
    <location>
        <begin position="71"/>
        <end position="92"/>
    </location>
</feature>
<reference evidence="8 9" key="1">
    <citation type="submission" date="2016-07" db="EMBL/GenBank/DDBJ databases">
        <title>Pervasive Adenine N6-methylation of Active Genes in Fungi.</title>
        <authorList>
            <consortium name="DOE Joint Genome Institute"/>
            <person name="Mondo S.J."/>
            <person name="Dannebaum R.O."/>
            <person name="Kuo R.C."/>
            <person name="Labutti K."/>
            <person name="Haridas S."/>
            <person name="Kuo A."/>
            <person name="Salamov A."/>
            <person name="Ahrendt S.R."/>
            <person name="Lipzen A."/>
            <person name="Sullivan W."/>
            <person name="Andreopoulos W.B."/>
            <person name="Clum A."/>
            <person name="Lindquist E."/>
            <person name="Daum C."/>
            <person name="Ramamoorthy G.K."/>
            <person name="Gryganskyi A."/>
            <person name="Culley D."/>
            <person name="Magnuson J.K."/>
            <person name="James T.Y."/>
            <person name="O'Malley M.A."/>
            <person name="Stajich J.E."/>
            <person name="Spatafora J.W."/>
            <person name="Visel A."/>
            <person name="Grigoriev I.V."/>
        </authorList>
    </citation>
    <scope>NUCLEOTIDE SEQUENCE [LARGE SCALE GENOMIC DNA]</scope>
    <source>
        <strain evidence="8 9">CBS 115471</strain>
    </source>
</reference>
<dbReference type="EMBL" id="MCFA01000069">
    <property type="protein sequence ID" value="ORY10763.1"/>
    <property type="molecule type" value="Genomic_DNA"/>
</dbReference>
<feature type="transmembrane region" description="Helical" evidence="6">
    <location>
        <begin position="20"/>
        <end position="50"/>
    </location>
</feature>
<keyword evidence="2 6" id="KW-0812">Transmembrane</keyword>
<keyword evidence="9" id="KW-1185">Reference proteome</keyword>
<organism evidence="8 9">
    <name type="scientific">Clohesyomyces aquaticus</name>
    <dbReference type="NCBI Taxonomy" id="1231657"/>
    <lineage>
        <taxon>Eukaryota</taxon>
        <taxon>Fungi</taxon>
        <taxon>Dikarya</taxon>
        <taxon>Ascomycota</taxon>
        <taxon>Pezizomycotina</taxon>
        <taxon>Dothideomycetes</taxon>
        <taxon>Pleosporomycetidae</taxon>
        <taxon>Pleosporales</taxon>
        <taxon>Lindgomycetaceae</taxon>
        <taxon>Clohesyomyces</taxon>
    </lineage>
</organism>
<feature type="domain" description="Rhodopsin" evidence="7">
    <location>
        <begin position="1"/>
        <end position="168"/>
    </location>
</feature>
<evidence type="ECO:0000256" key="5">
    <source>
        <dbReference type="ARBA" id="ARBA00038359"/>
    </source>
</evidence>
<name>A0A1Y1ZKI3_9PLEO</name>
<comment type="similarity">
    <text evidence="5">Belongs to the SAT4 family.</text>
</comment>
<feature type="transmembrane region" description="Helical" evidence="6">
    <location>
        <begin position="104"/>
        <end position="124"/>
    </location>
</feature>
<accession>A0A1Y1ZKI3</accession>
<dbReference type="PANTHER" id="PTHR33048">
    <property type="entry name" value="PTH11-LIKE INTEGRAL MEMBRANE PROTEIN (AFU_ORTHOLOGUE AFUA_5G11245)"/>
    <property type="match status" value="1"/>
</dbReference>
<dbReference type="Pfam" id="PF20684">
    <property type="entry name" value="Fung_rhodopsin"/>
    <property type="match status" value="1"/>
</dbReference>
<evidence type="ECO:0000313" key="9">
    <source>
        <dbReference type="Proteomes" id="UP000193144"/>
    </source>
</evidence>
<evidence type="ECO:0000256" key="2">
    <source>
        <dbReference type="ARBA" id="ARBA00022692"/>
    </source>
</evidence>
<evidence type="ECO:0000256" key="3">
    <source>
        <dbReference type="ARBA" id="ARBA00022989"/>
    </source>
</evidence>
<dbReference type="AlphaFoldDB" id="A0A1Y1ZKI3"/>
<proteinExistence type="inferred from homology"/>
<keyword evidence="3 6" id="KW-1133">Transmembrane helix</keyword>
<evidence type="ECO:0000256" key="1">
    <source>
        <dbReference type="ARBA" id="ARBA00004141"/>
    </source>
</evidence>
<evidence type="ECO:0000256" key="6">
    <source>
        <dbReference type="SAM" id="Phobius"/>
    </source>
</evidence>
<protein>
    <recommendedName>
        <fullName evidence="7">Rhodopsin domain-containing protein</fullName>
    </recommendedName>
</protein>
<comment type="subcellular location">
    <subcellularLocation>
        <location evidence="1">Membrane</location>
        <topology evidence="1">Multi-pass membrane protein</topology>
    </subcellularLocation>
</comment>
<dbReference type="InterPro" id="IPR052337">
    <property type="entry name" value="SAT4-like"/>
</dbReference>
<feature type="non-terminal residue" evidence="8">
    <location>
        <position position="169"/>
    </location>
</feature>
<comment type="caution">
    <text evidence="8">The sequence shown here is derived from an EMBL/GenBank/DDBJ whole genome shotgun (WGS) entry which is preliminary data.</text>
</comment>
<evidence type="ECO:0000313" key="8">
    <source>
        <dbReference type="EMBL" id="ORY10763.1"/>
    </source>
</evidence>
<evidence type="ECO:0000259" key="7">
    <source>
        <dbReference type="Pfam" id="PF20684"/>
    </source>
</evidence>
<dbReference type="InterPro" id="IPR049326">
    <property type="entry name" value="Rhodopsin_dom_fungi"/>
</dbReference>
<keyword evidence="4 6" id="KW-0472">Membrane</keyword>
<sequence length="169" mass="19047">KLAVLDMYLHIFPPGRVRVAIYTAMGLNAAYAVVFLPLFLTICIPTSAFWSLDPVVHRNKCRSKHSQEYRLLPLLAANMVLDLAVVLIPLPSIWQLQLPPQKKLFVTLMFSIGLVVVGVMAWRVHTTLLYIRTLDWSYVLGTLALQTHLELWLGILAANLPLMGPLFTK</sequence>
<dbReference type="GO" id="GO:0016020">
    <property type="term" value="C:membrane"/>
    <property type="evidence" value="ECO:0007669"/>
    <property type="project" value="UniProtKB-SubCell"/>
</dbReference>
<dbReference type="OrthoDB" id="10017208at2759"/>
<evidence type="ECO:0000256" key="4">
    <source>
        <dbReference type="ARBA" id="ARBA00023136"/>
    </source>
</evidence>
<feature type="transmembrane region" description="Helical" evidence="6">
    <location>
        <begin position="136"/>
        <end position="160"/>
    </location>
</feature>
<feature type="non-terminal residue" evidence="8">
    <location>
        <position position="1"/>
    </location>
</feature>